<dbReference type="Proteomes" id="UP000322267">
    <property type="component" value="Unassembled WGS sequence"/>
</dbReference>
<dbReference type="EMBL" id="VTEI01000004">
    <property type="protein sequence ID" value="TYS16946.1"/>
    <property type="molecule type" value="Genomic_DNA"/>
</dbReference>
<accession>A0A5D4NUE2</accession>
<dbReference type="RefSeq" id="WP_148939561.1">
    <property type="nucleotide sequence ID" value="NZ_VTEI01000004.1"/>
</dbReference>
<name>A0A5D4NUE2_9BACI</name>
<organism evidence="1 2">
    <name type="scientific">Rossellomorea vietnamensis</name>
    <dbReference type="NCBI Taxonomy" id="218284"/>
    <lineage>
        <taxon>Bacteria</taxon>
        <taxon>Bacillati</taxon>
        <taxon>Bacillota</taxon>
        <taxon>Bacilli</taxon>
        <taxon>Bacillales</taxon>
        <taxon>Bacillaceae</taxon>
        <taxon>Rossellomorea</taxon>
    </lineage>
</organism>
<proteinExistence type="predicted"/>
<evidence type="ECO:0000313" key="1">
    <source>
        <dbReference type="EMBL" id="TYS16946.1"/>
    </source>
</evidence>
<dbReference type="AlphaFoldDB" id="A0A5D4NUE2"/>
<comment type="caution">
    <text evidence="1">The sequence shown here is derived from an EMBL/GenBank/DDBJ whole genome shotgun (WGS) entry which is preliminary data.</text>
</comment>
<reference evidence="1 2" key="1">
    <citation type="submission" date="2019-08" db="EMBL/GenBank/DDBJ databases">
        <title>Bacillus genomes from the desert of Cuatro Cienegas, Coahuila.</title>
        <authorList>
            <person name="Olmedo-Alvarez G."/>
        </authorList>
    </citation>
    <scope>NUCLEOTIDE SEQUENCE [LARGE SCALE GENOMIC DNA]</scope>
    <source>
        <strain evidence="1 2">CH34_1T</strain>
    </source>
</reference>
<sequence>MNSVLNGTALASHGLGGQLFYCEQHLCYPLGPRLLLIEVGEKQDSLIGESISLIDGLISLIAAPFSLIDGLNSSIGKPLDFLSRAFSLSTIHVVSLFSSRLDFRL</sequence>
<protein>
    <submittedName>
        <fullName evidence="1">Uncharacterized protein</fullName>
    </submittedName>
</protein>
<evidence type="ECO:0000313" key="2">
    <source>
        <dbReference type="Proteomes" id="UP000322267"/>
    </source>
</evidence>
<gene>
    <name evidence="1" type="ORF">FZC78_09945</name>
</gene>